<feature type="compositionally biased region" description="Acidic residues" evidence="2">
    <location>
        <begin position="1097"/>
        <end position="1115"/>
    </location>
</feature>
<feature type="coiled-coil region" evidence="1">
    <location>
        <begin position="400"/>
        <end position="439"/>
    </location>
</feature>
<proteinExistence type="predicted"/>
<sequence length="1180" mass="130186">MATRRPRVKVAANLSIRRPPKANTANVAVEAIKQESAPSEPVKEIDVANAATLPAQSNNAVPDADGQSGTCSALKPDAPSEEPFQEFKLPKPVDDVVKPAHLSSSPSSCSEPNASLPNNVPNGEEPTSPRKQDTRPTFTLPLARKRNRTESLTSNKSLPEGVTVNKVTRKVATKQEESQRTLDNKKEIRKRLTNIENVDKQNLTMFDMIYYNPVNNPMAPPALSKRGSLENIPKSVDGGREREGGRSRSVSKSRSPTPVPSGSITVPAPKPAQAPPVQLTPQLKLGPNGEMILDEASLVIENEREREMRETLANTDIVYQDEFSGNSGYYSRNRRTKEWDSSETIRFYRCLHTVGTDFSMMLTMFPQRSRRDLKLKFKKEERLNLQLVNKALQYPNEFNVEQLKQQFADEDEQLERQRQAEKERKLEALKTQQKEQLQKKLLLQMSTNSNPQRKLSKSERALVDESEALGPEVLKRPKRRTAEVKKRSAVKPAVTLPTDLATVKEEQHQQQQQQQQQQQSEEQQLESLTETALSNSKESNQMIVPLDKTAKESLKIPKRTPAPKKRATAKLDASIVEQKEPQTRTEPVPPENENDCKAIDGDWATPNTPIEDVSSTTIQCTPVAMEHNAAELASTMTAELSTDMLEESVHQQPATVTNGNSAPHTMIPDTTFSNAAADENGIASTEMPSKSPLLDTNDAEQDSSLLVVMESQKNTSVPRKGAKSWKGHQRHRRSSQKRLTAKPNRSRTGASKAIEDPRPPLPDYTVAAIKKDVTEPAPMATSAPSVAEEPYDEPYNVAGPEAAPGGPFVLYEPPAATTYDNGHLALPIVKYQCVEDAGDNGYGVAHEEGTGYDASAVAPSSAEPAVLAKQDNTITVITLQNLDDQTHTTCVRTDDGHAMEPTMINELTPVEIKYDEYEPVDHLLLDSAVKRERPNVPVNVQIINYPSPTAVPSTAPIPYMVYEKMEYDSSSGTIIIPDQFQPGKPMASLEQSAQYASSSVQQQDYRDEASPSVVSSATEGELAGQSQEQTLPLATQDGSTSPKHEMPLNLPQQNTDVSVELGKQELCKVDALFDTGATLEELQQQQREDAANTGEQEAQEAQEEQEEEEEEEDDGGFSLGDIDINSLVLVESQDSVNPNRTFYEIYVSDPDTGQLSEKPLDVPADVIESIRSILESGEHR</sequence>
<feature type="region of interest" description="Disordered" evidence="2">
    <location>
        <begin position="443"/>
        <end position="596"/>
    </location>
</feature>
<accession>A0A182YM90</accession>
<protein>
    <recommendedName>
        <fullName evidence="3">Transcription factor TFIIIB component B'' Myb domain-containing protein</fullName>
    </recommendedName>
</protein>
<feature type="compositionally biased region" description="Basic residues" evidence="2">
    <location>
        <begin position="556"/>
        <end position="568"/>
    </location>
</feature>
<dbReference type="PANTHER" id="PTHR22929">
    <property type="entry name" value="RNA POLYMERASE III TRANSCRIPTION INITIATION FACTOR B"/>
    <property type="match status" value="1"/>
</dbReference>
<feature type="region of interest" description="Disordered" evidence="2">
    <location>
        <begin position="710"/>
        <end position="762"/>
    </location>
</feature>
<reference evidence="4" key="2">
    <citation type="submission" date="2020-05" db="UniProtKB">
        <authorList>
            <consortium name="EnsemblMetazoa"/>
        </authorList>
    </citation>
    <scope>IDENTIFICATION</scope>
    <source>
        <strain evidence="4">Indian</strain>
    </source>
</reference>
<feature type="region of interest" description="Disordered" evidence="2">
    <location>
        <begin position="977"/>
        <end position="1050"/>
    </location>
</feature>
<feature type="compositionally biased region" description="Polar residues" evidence="2">
    <location>
        <begin position="111"/>
        <end position="121"/>
    </location>
</feature>
<evidence type="ECO:0000313" key="4">
    <source>
        <dbReference type="EnsemblMetazoa" id="ASTEI09576-PA"/>
    </source>
</evidence>
<dbReference type="STRING" id="30069.A0A182YM90"/>
<dbReference type="Proteomes" id="UP000076408">
    <property type="component" value="Unassembled WGS sequence"/>
</dbReference>
<dbReference type="VEuPathDB" id="VectorBase:ASTE002279"/>
<feature type="region of interest" description="Disordered" evidence="2">
    <location>
        <begin position="1084"/>
        <end position="1123"/>
    </location>
</feature>
<dbReference type="VEuPathDB" id="VectorBase:ASTEI20_038003"/>
<feature type="compositionally biased region" description="Basic residues" evidence="2">
    <location>
        <begin position="720"/>
        <end position="740"/>
    </location>
</feature>
<feature type="region of interest" description="Disordered" evidence="2">
    <location>
        <begin position="221"/>
        <end position="285"/>
    </location>
</feature>
<keyword evidence="1" id="KW-0175">Coiled coil</keyword>
<dbReference type="GO" id="GO:0070898">
    <property type="term" value="P:RNA polymerase III preinitiation complex assembly"/>
    <property type="evidence" value="ECO:0007669"/>
    <property type="project" value="TreeGrafter"/>
</dbReference>
<reference evidence="5" key="1">
    <citation type="journal article" date="2014" name="Genome Biol.">
        <title>Genome analysis of a major urban malaria vector mosquito, Anopheles stephensi.</title>
        <authorList>
            <person name="Jiang X."/>
            <person name="Peery A."/>
            <person name="Hall A.B."/>
            <person name="Sharma A."/>
            <person name="Chen X.G."/>
            <person name="Waterhouse R.M."/>
            <person name="Komissarov A."/>
            <person name="Riehle M.M."/>
            <person name="Shouche Y."/>
            <person name="Sharakhova M.V."/>
            <person name="Lawson D."/>
            <person name="Pakpour N."/>
            <person name="Arensburger P."/>
            <person name="Davidson V.L."/>
            <person name="Eiglmeier K."/>
            <person name="Emrich S."/>
            <person name="George P."/>
            <person name="Kennedy R.C."/>
            <person name="Mane S.P."/>
            <person name="Maslen G."/>
            <person name="Oringanje C."/>
            <person name="Qi Y."/>
            <person name="Settlage R."/>
            <person name="Tojo M."/>
            <person name="Tubio J.M."/>
            <person name="Unger M.F."/>
            <person name="Wang B."/>
            <person name="Vernick K.D."/>
            <person name="Ribeiro J.M."/>
            <person name="James A.A."/>
            <person name="Michel K."/>
            <person name="Riehle M.A."/>
            <person name="Luckhart S."/>
            <person name="Sharakhov I.V."/>
            <person name="Tu Z."/>
        </authorList>
    </citation>
    <scope>NUCLEOTIDE SEQUENCE [LARGE SCALE GENOMIC DNA]</scope>
    <source>
        <strain evidence="5">Indian</strain>
    </source>
</reference>
<evidence type="ECO:0000313" key="5">
    <source>
        <dbReference type="Proteomes" id="UP000076408"/>
    </source>
</evidence>
<name>A0A182YM90_ANOST</name>
<organism evidence="4 5">
    <name type="scientific">Anopheles stephensi</name>
    <name type="common">Indo-Pakistan malaria mosquito</name>
    <dbReference type="NCBI Taxonomy" id="30069"/>
    <lineage>
        <taxon>Eukaryota</taxon>
        <taxon>Metazoa</taxon>
        <taxon>Ecdysozoa</taxon>
        <taxon>Arthropoda</taxon>
        <taxon>Hexapoda</taxon>
        <taxon>Insecta</taxon>
        <taxon>Pterygota</taxon>
        <taxon>Neoptera</taxon>
        <taxon>Endopterygota</taxon>
        <taxon>Diptera</taxon>
        <taxon>Nematocera</taxon>
        <taxon>Culicoidea</taxon>
        <taxon>Culicidae</taxon>
        <taxon>Anophelinae</taxon>
        <taxon>Anopheles</taxon>
    </lineage>
</organism>
<evidence type="ECO:0000256" key="1">
    <source>
        <dbReference type="SAM" id="Coils"/>
    </source>
</evidence>
<dbReference type="GO" id="GO:0000126">
    <property type="term" value="C:transcription factor TFIIIB complex"/>
    <property type="evidence" value="ECO:0007669"/>
    <property type="project" value="TreeGrafter"/>
</dbReference>
<keyword evidence="5" id="KW-1185">Reference proteome</keyword>
<dbReference type="InterPro" id="IPR039467">
    <property type="entry name" value="TFIIIB_B''_Myb"/>
</dbReference>
<dbReference type="PANTHER" id="PTHR22929:SF0">
    <property type="entry name" value="TRANSCRIPTION FACTOR TFIIIB COMPONENT B'' HOMOLOG"/>
    <property type="match status" value="1"/>
</dbReference>
<feature type="compositionally biased region" description="Low complexity" evidence="2">
    <location>
        <begin position="509"/>
        <end position="522"/>
    </location>
</feature>
<dbReference type="EnsemblMetazoa" id="ASTEI09576-RA">
    <property type="protein sequence ID" value="ASTEI09576-PA"/>
    <property type="gene ID" value="ASTEI09576"/>
</dbReference>
<feature type="compositionally biased region" description="Low complexity" evidence="2">
    <location>
        <begin position="991"/>
        <end position="1003"/>
    </location>
</feature>
<feature type="compositionally biased region" description="Basic and acidic residues" evidence="2">
    <location>
        <begin position="88"/>
        <end position="98"/>
    </location>
</feature>
<dbReference type="OMA" id="LPIVKYQ"/>
<feature type="region of interest" description="Disordered" evidence="2">
    <location>
        <begin position="54"/>
        <end position="185"/>
    </location>
</feature>
<feature type="domain" description="Transcription factor TFIIIB component B'' Myb" evidence="3">
    <location>
        <begin position="330"/>
        <end position="413"/>
    </location>
</feature>
<feature type="compositionally biased region" description="Polar residues" evidence="2">
    <location>
        <begin position="1012"/>
        <end position="1041"/>
    </location>
</feature>
<feature type="compositionally biased region" description="Polar residues" evidence="2">
    <location>
        <begin position="525"/>
        <end position="542"/>
    </location>
</feature>
<dbReference type="GO" id="GO:0001156">
    <property type="term" value="F:TFIIIC-class transcription factor complex binding"/>
    <property type="evidence" value="ECO:0007669"/>
    <property type="project" value="TreeGrafter"/>
</dbReference>
<feature type="compositionally biased region" description="Basic and acidic residues" evidence="2">
    <location>
        <begin position="173"/>
        <end position="185"/>
    </location>
</feature>
<evidence type="ECO:0000256" key="2">
    <source>
        <dbReference type="SAM" id="MobiDB-lite"/>
    </source>
</evidence>
<evidence type="ECO:0000259" key="3">
    <source>
        <dbReference type="Pfam" id="PF15963"/>
    </source>
</evidence>
<dbReference type="VEuPathDB" id="VectorBase:ASTEI09576"/>
<feature type="compositionally biased region" description="Basic and acidic residues" evidence="2">
    <location>
        <begin position="237"/>
        <end position="246"/>
    </location>
</feature>
<dbReference type="AlphaFoldDB" id="A0A182YM90"/>
<dbReference type="Pfam" id="PF15963">
    <property type="entry name" value="Myb_DNA-bind_7"/>
    <property type="match status" value="1"/>
</dbReference>